<evidence type="ECO:0000313" key="3">
    <source>
        <dbReference type="Proteomes" id="UP000001861"/>
    </source>
</evidence>
<proteinExistence type="predicted"/>
<dbReference type="InParanoid" id="A8NCZ5"/>
<name>A8NCZ5_COPC7</name>
<dbReference type="RefSeq" id="XP_001832667.1">
    <property type="nucleotide sequence ID" value="XM_001832615.1"/>
</dbReference>
<dbReference type="Proteomes" id="UP000001861">
    <property type="component" value="Unassembled WGS sequence"/>
</dbReference>
<dbReference type="Pfam" id="PF01926">
    <property type="entry name" value="MMR_HSR1"/>
    <property type="match status" value="1"/>
</dbReference>
<protein>
    <recommendedName>
        <fullName evidence="1">G domain-containing protein</fullName>
    </recommendedName>
</protein>
<dbReference type="SUPFAM" id="SSF52540">
    <property type="entry name" value="P-loop containing nucleoside triphosphate hydrolases"/>
    <property type="match status" value="1"/>
</dbReference>
<dbReference type="GeneID" id="6009156"/>
<accession>A8NCZ5</accession>
<organism evidence="2 3">
    <name type="scientific">Coprinopsis cinerea (strain Okayama-7 / 130 / ATCC MYA-4618 / FGSC 9003)</name>
    <name type="common">Inky cap fungus</name>
    <name type="synonym">Hormographiella aspergillata</name>
    <dbReference type="NCBI Taxonomy" id="240176"/>
    <lineage>
        <taxon>Eukaryota</taxon>
        <taxon>Fungi</taxon>
        <taxon>Dikarya</taxon>
        <taxon>Basidiomycota</taxon>
        <taxon>Agaricomycotina</taxon>
        <taxon>Agaricomycetes</taxon>
        <taxon>Agaricomycetidae</taxon>
        <taxon>Agaricales</taxon>
        <taxon>Agaricineae</taxon>
        <taxon>Psathyrellaceae</taxon>
        <taxon>Coprinopsis</taxon>
    </lineage>
</organism>
<gene>
    <name evidence="2" type="ORF">CC1G_08617</name>
</gene>
<sequence>MSSHWGSIPREKMQEATRRERELKIKFGNERLEDCVRYIPFDPADHQTAWKALRTILCQYDRDLSGNDAALILGPQPNDSIILVTGLSGAGKSSLINHILGPNSKQKVKVGNQLEGCTQDVHAICTDMPVQLSHLLGEGDSGRLVLVDTPAFDGAYEGEMITLTRVANWLARSAPMTVRGVIYVHDMSESRITGSMRRYLWTLEKLCGEEMFGKLVIVTSKWDSVRPRESQGHLSPSQVGEERVEVFKMRAWNELINGGAIVRNFHPANQAQALEIVKLVLTNRSGVEDVPLAVQREIIVEGRELRQTSAAKGLLQGIHNNLDADVSSKVWFDKKIKQFWRV</sequence>
<dbReference type="GO" id="GO:0005525">
    <property type="term" value="F:GTP binding"/>
    <property type="evidence" value="ECO:0007669"/>
    <property type="project" value="InterPro"/>
</dbReference>
<evidence type="ECO:0000259" key="1">
    <source>
        <dbReference type="Pfam" id="PF01926"/>
    </source>
</evidence>
<keyword evidence="3" id="KW-1185">Reference proteome</keyword>
<dbReference type="OrthoDB" id="8954335at2759"/>
<evidence type="ECO:0000313" key="2">
    <source>
        <dbReference type="EMBL" id="EAU89210.1"/>
    </source>
</evidence>
<dbReference type="InterPro" id="IPR006073">
    <property type="entry name" value="GTP-bd"/>
</dbReference>
<dbReference type="InterPro" id="IPR027417">
    <property type="entry name" value="P-loop_NTPase"/>
</dbReference>
<dbReference type="Gene3D" id="3.40.50.300">
    <property type="entry name" value="P-loop containing nucleotide triphosphate hydrolases"/>
    <property type="match status" value="1"/>
</dbReference>
<dbReference type="KEGG" id="cci:CC1G_08617"/>
<dbReference type="CDD" id="cd00882">
    <property type="entry name" value="Ras_like_GTPase"/>
    <property type="match status" value="1"/>
</dbReference>
<dbReference type="VEuPathDB" id="FungiDB:CC1G_08617"/>
<dbReference type="AlphaFoldDB" id="A8NCZ5"/>
<reference evidence="2 3" key="1">
    <citation type="journal article" date="2010" name="Proc. Natl. Acad. Sci. U.S.A.">
        <title>Insights into evolution of multicellular fungi from the assembled chromosomes of the mushroom Coprinopsis cinerea (Coprinus cinereus).</title>
        <authorList>
            <person name="Stajich J.E."/>
            <person name="Wilke S.K."/>
            <person name="Ahren D."/>
            <person name="Au C.H."/>
            <person name="Birren B.W."/>
            <person name="Borodovsky M."/>
            <person name="Burns C."/>
            <person name="Canback B."/>
            <person name="Casselton L.A."/>
            <person name="Cheng C.K."/>
            <person name="Deng J."/>
            <person name="Dietrich F.S."/>
            <person name="Fargo D.C."/>
            <person name="Farman M.L."/>
            <person name="Gathman A.C."/>
            <person name="Goldberg J."/>
            <person name="Guigo R."/>
            <person name="Hoegger P.J."/>
            <person name="Hooker J.B."/>
            <person name="Huggins A."/>
            <person name="James T.Y."/>
            <person name="Kamada T."/>
            <person name="Kilaru S."/>
            <person name="Kodira C."/>
            <person name="Kues U."/>
            <person name="Kupfer D."/>
            <person name="Kwan H.S."/>
            <person name="Lomsadze A."/>
            <person name="Li W."/>
            <person name="Lilly W.W."/>
            <person name="Ma L.J."/>
            <person name="Mackey A.J."/>
            <person name="Manning G."/>
            <person name="Martin F."/>
            <person name="Muraguchi H."/>
            <person name="Natvig D.O."/>
            <person name="Palmerini H."/>
            <person name="Ramesh M.A."/>
            <person name="Rehmeyer C.J."/>
            <person name="Roe B.A."/>
            <person name="Shenoy N."/>
            <person name="Stanke M."/>
            <person name="Ter-Hovhannisyan V."/>
            <person name="Tunlid A."/>
            <person name="Velagapudi R."/>
            <person name="Vision T.J."/>
            <person name="Zeng Q."/>
            <person name="Zolan M.E."/>
            <person name="Pukkila P.J."/>
        </authorList>
    </citation>
    <scope>NUCLEOTIDE SEQUENCE [LARGE SCALE GENOMIC DNA]</scope>
    <source>
        <strain evidence="3">Okayama-7 / 130 / ATCC MYA-4618 / FGSC 9003</strain>
    </source>
</reference>
<comment type="caution">
    <text evidence="2">The sequence shown here is derived from an EMBL/GenBank/DDBJ whole genome shotgun (WGS) entry which is preliminary data.</text>
</comment>
<dbReference type="OMA" id="LTRVANW"/>
<dbReference type="EMBL" id="AACS02000009">
    <property type="protein sequence ID" value="EAU89210.1"/>
    <property type="molecule type" value="Genomic_DNA"/>
</dbReference>
<feature type="domain" description="G" evidence="1">
    <location>
        <begin position="82"/>
        <end position="186"/>
    </location>
</feature>